<reference evidence="2" key="1">
    <citation type="journal article" date="2019" name="Int. J. Syst. Evol. Microbiol.">
        <title>The Global Catalogue of Microorganisms (GCM) 10K type strain sequencing project: providing services to taxonomists for standard genome sequencing and annotation.</title>
        <authorList>
            <consortium name="The Broad Institute Genomics Platform"/>
            <consortium name="The Broad Institute Genome Sequencing Center for Infectious Disease"/>
            <person name="Wu L."/>
            <person name="Ma J."/>
        </authorList>
    </citation>
    <scope>NUCLEOTIDE SEQUENCE [LARGE SCALE GENOMIC DNA]</scope>
    <source>
        <strain evidence="2">JCM 16981</strain>
    </source>
</reference>
<evidence type="ECO:0000313" key="2">
    <source>
        <dbReference type="Proteomes" id="UP001500920"/>
    </source>
</evidence>
<gene>
    <name evidence="1" type="ORF">GCM10022378_11640</name>
</gene>
<accession>A0ABP7ET63</accession>
<proteinExistence type="predicted"/>
<protein>
    <recommendedName>
        <fullName evidence="3">Phage tail protein</fullName>
    </recommendedName>
</protein>
<evidence type="ECO:0000313" key="1">
    <source>
        <dbReference type="EMBL" id="GAA3723193.1"/>
    </source>
</evidence>
<dbReference type="EMBL" id="BAABCK010000021">
    <property type="protein sequence ID" value="GAA3723193.1"/>
    <property type="molecule type" value="Genomic_DNA"/>
</dbReference>
<dbReference type="Proteomes" id="UP001500920">
    <property type="component" value="Unassembled WGS sequence"/>
</dbReference>
<organism evidence="1 2">
    <name type="scientific">Salinicoccus jeotgali</name>
    <dbReference type="NCBI Taxonomy" id="381634"/>
    <lineage>
        <taxon>Bacteria</taxon>
        <taxon>Bacillati</taxon>
        <taxon>Bacillota</taxon>
        <taxon>Bacilli</taxon>
        <taxon>Bacillales</taxon>
        <taxon>Staphylococcaceae</taxon>
        <taxon>Salinicoccus</taxon>
    </lineage>
</organism>
<comment type="caution">
    <text evidence="1">The sequence shown here is derived from an EMBL/GenBank/DDBJ whole genome shotgun (WGS) entry which is preliminary data.</text>
</comment>
<dbReference type="RefSeq" id="WP_344702343.1">
    <property type="nucleotide sequence ID" value="NZ_BAABCK010000021.1"/>
</dbReference>
<evidence type="ECO:0008006" key="3">
    <source>
        <dbReference type="Google" id="ProtNLM"/>
    </source>
</evidence>
<keyword evidence="2" id="KW-1185">Reference proteome</keyword>
<name>A0ABP7ET63_9STAP</name>
<sequence>MANNYAVLVQPANSELGAEGIVVGDITEGGHTITNEVVDKIRGGKTDRDYGAHAEEVTFTANRVEGDVGQEALDDAIRNKEQIKIWLIDKRVKEVTIDAAQVDGHDAVFGYSVVSEISKSFDDEEDTIEHTLAIKVETAKGALPKLPDAVLNPSTAAIDFEAPGEFTGSLENRDNASSGV</sequence>